<dbReference type="EMBL" id="CDMZ01003096">
    <property type="protein sequence ID" value="CEM45088.1"/>
    <property type="molecule type" value="Genomic_DNA"/>
</dbReference>
<feature type="compositionally biased region" description="Basic and acidic residues" evidence="1">
    <location>
        <begin position="1030"/>
        <end position="1051"/>
    </location>
</feature>
<feature type="compositionally biased region" description="Pro residues" evidence="1">
    <location>
        <begin position="1174"/>
        <end position="1195"/>
    </location>
</feature>
<feature type="compositionally biased region" description="Low complexity" evidence="1">
    <location>
        <begin position="1070"/>
        <end position="1090"/>
    </location>
</feature>
<sequence length="2787" mass="299346">MSEDAEFADWGGEFSARGRQQGSVVSVADIPAAHSQQSQSNGYRSPLDTGREVEGMDMDAYVTLPDHEGDHDCSSCLYDRERDEIFENLKHQQRQSSPSKQLQRHLDTSAAVPLSLPDGTTPAARGGVDVINQKDAGGMNRNTQAASGDFQRFNIWSGGSSSSLLSTVARNARGAEKGNGFFHPSAGGAAHFFDFSSPAVSASSDKKRPSVPVKNTLSSSSFGGKGKGGSDAPGVGEGQKETTEGERDGGFPPLLQKRTTTSAVTAACAGGDEEDEDEEDVDEGTGSEEEEEANEEQSGSPSSLSPSPDSPCEAPAAHPQGRRESRGERDMGSAKNLPDHQRAQKEEEEEEDEGSWVEEEEEVEEREGGSRKKKEITRPHEELRRLSEENEILRTTQAQAYTEAAEFAHFMRSEISAAKEENDRIVREQRETIESLQAEHQSLEKEVKRLTEILKKQQEQQQQQNAENDGEDRGRSEDNPLQRQSGGRDGDGDQSAFSGGGADMDAASSVGFGGAATNANSLLASGTGVSGFTLTEEEMKDRMRRLQDQNRGLRGSIAGLKGKLESLQKEKADLQSRNATLETSFQELAAAKQREANAEISKNALRGRLETAMRLCEEHKRERQVAEKAREEAEEKMGEAVGDVVRLKEAVERAERQARQAEENVEEWMGKAEAAETGHLEAAAEVAALMARLAETESELSAVESSAAQAEAEAERNAQRLERRWTSRCEQQEEELNRLKVLFQEAERVVDGERDRANILEAELRQVQTERLQREQEQESSQQASSGREKEKNAPQQPQHKASPQTPTVSGSRKSPHTQQQQKDKEKDLSVNMAMLVEQERLKQQIRQLELSNLQMRNANEVLKKQKREMEASAETEKKKREEQRDAARDAAEASLRVLLERAETRAEEAEAALALATAAVKDSEKRREETERGTGTGAAGTPAPSQRVTSRQGVEKNAQSTRGDGGGPSERRSRSPSPSRSLKHSKKTDRGDQEKPGHRHSRSPRTASPRKTRRSGASLRSPSPIRSAKAREREKHLSPPVVHAEERERGPCLSPVGVRGGATDLVAILSPSVSSASRSRSRSPVSLRRGLQGRYNATEAPSPKERRGRRGGQEGEERGRERERVRESKSLPPRLDRHRGRDGGRVKGKGDGMTRRSDARERQKVRERRSNRSPPPSPPSVSPSPSPSPLPMPIPVGAGGGGRRGRERVERPRRASRRGRKGREDGEGRLRSSSPSPSPSFRKSKGGKRPGRRQTDGDRRSESTDRTLSIASSPACLPTSRRQSDPLEGGRRKGASREEEGADSVSPASRPQIASTARSREPTAKAYSVEDSRTSASASISRSPQSPPFSRGSTPKRRPRKARRSPSPPHYLSPPLTTGGARHASGASPCGPMQLEGDHQPRPVVYFRRVFQHIPPHQRHKVPLSLFCPGGPNSVGTPRAPSPVLASCRKERASAALQRRLPAPTAAKTLAKGPRKVGGRSSVFNPPPRGGGAGARVTGAADRGRTPPESVGASGAAASGQRSEALRRRLTEALNAKASMAKELDEAERKRRTAERSADRTKRENEKMKLDAEAAFLGRVADGRPTGGTPENVVGGECAGPSTSFSSAAILWPATSVNASGDEAGDGDGLDSGTRADAHARRGKSAAASTPREVVRGGRGFSFLEEISAEGNPNSSQSATVPLAGRGKKGGHSGESFGEDGIAGSGSRGGNELSALTAKVSSLEAELNNYRAAVELLQKDREGSTDSPPFSPDAAAPSHRQPQRFEGGKGRGREEEGEDLDGGLRCGEGGGSCNQCVRLERDVRTAHEALQELARRLALQQLEAEDGGGGARAACASPPEGEEAEGEEYPKGHADTRWHEEEEEREVEALGRGQGDPTGTTPKPKRMVFPFQQHPLEVQREDGKKEKRNGRQRRMSNQTPVVDEELPTYSGNGELFRRSSSTGRGGMQSQSGGGCASEGCASCPVHVHLDDDEGRGGKREEEGVRGSGRQRTGRGVNGMSPEDCSRSRSPSSPSFTDEGSNSPSPVHRQRGGEREGGRRQSPSPPLTAGRPHGGGREDEMSASEEGGFLSDDSGGVYKRRGREEGRLVEREKEREGEQSGGEGEEEEMRDEEEEEEEDKGLQRHRQALQDMHQHIERELTGLRHRLAQQRAKHRGGGGGGDAEEFPVEFVSHRTDTENAGNGRHHQHGTEAHTSSLGGLGRDPSGVSVPAAAAAGGESIVSPSPYVNLPSPPRVPPEVSRPPLMSSQQGASISPSHWQPAASRCDPVGGDTADGTSPPKAKQKANIHSLPSLAPASTPAASSAQQPMHGGGDPRLRVWPVPTQPGDPRSAENVNMSGVTGAPPSGVRHPIDCRSRISPGVRRADSLGQTSAHPITQVQAPGSSPSPPLAHFNVRSTWTQPSGVTSDFYPPLSPSQMMTRTVVGGTPSWLPSAQAGPASAFLSASGAAAPPPPVFNAPYSISPTPNGISPSGRGFIHLDRNVRGDPPHREERGRRVSVSTDHNNAKAFPAIPPDSLPPSLSPTLQSPLHLQQDMIEHQFFTEDNTHPLHNISASAVAERGHGGSLGTSTPFLPATAAELHEEHQIHPGGPHDHDAISRPPFSLHPPARLAHTATGLSRDAMTGSQGFSLQHKERERGTASVSNQGFTDAASRDKKNNSLFVYSPLQSATTISAPLAEIRTPAALEERFGPITAPPFHTTNAAALPPLYASQEMAPAEACRGRAREAPPSRVGGSGEAKSPTVLSATGPAATCSSARTATPPRPIAVIPPPPPPPRAPILLSSGRAYR</sequence>
<feature type="compositionally biased region" description="Basic residues" evidence="1">
    <location>
        <begin position="1243"/>
        <end position="1253"/>
    </location>
</feature>
<feature type="region of interest" description="Disordered" evidence="1">
    <location>
        <begin position="1469"/>
        <end position="1525"/>
    </location>
</feature>
<feature type="region of interest" description="Disordered" evidence="1">
    <location>
        <begin position="769"/>
        <end position="831"/>
    </location>
</feature>
<feature type="region of interest" description="Disordered" evidence="1">
    <location>
        <begin position="1"/>
        <end position="51"/>
    </location>
</feature>
<feature type="compositionally biased region" description="Basic and acidic residues" evidence="1">
    <location>
        <begin position="922"/>
        <end position="933"/>
    </location>
</feature>
<feature type="compositionally biased region" description="Polar residues" evidence="1">
    <location>
        <begin position="947"/>
        <end position="962"/>
    </location>
</feature>
<feature type="compositionally biased region" description="Pro residues" evidence="1">
    <location>
        <begin position="2760"/>
        <end position="2776"/>
    </location>
</feature>
<feature type="compositionally biased region" description="Polar residues" evidence="1">
    <location>
        <begin position="2016"/>
        <end position="2025"/>
    </location>
</feature>
<feature type="compositionally biased region" description="Pro residues" evidence="1">
    <location>
        <begin position="2230"/>
        <end position="2240"/>
    </location>
</feature>
<name>A0A0G4HLT2_9ALVE</name>
<feature type="region of interest" description="Disordered" evidence="1">
    <location>
        <begin position="2584"/>
        <end position="2605"/>
    </location>
</feature>
<feature type="compositionally biased region" description="Basic and acidic residues" evidence="1">
    <location>
        <begin position="619"/>
        <end position="638"/>
    </location>
</feature>
<feature type="compositionally biased region" description="Gly residues" evidence="1">
    <location>
        <begin position="1944"/>
        <end position="1957"/>
    </location>
</feature>
<feature type="region of interest" description="Disordered" evidence="1">
    <location>
        <begin position="862"/>
        <end position="891"/>
    </location>
</feature>
<protein>
    <submittedName>
        <fullName evidence="2">Uncharacterized protein</fullName>
    </submittedName>
</protein>
<feature type="region of interest" description="Disordered" evidence="1">
    <location>
        <begin position="2722"/>
        <end position="2787"/>
    </location>
</feature>
<feature type="region of interest" description="Disordered" evidence="1">
    <location>
        <begin position="454"/>
        <end position="529"/>
    </location>
</feature>
<feature type="compositionally biased region" description="Polar residues" evidence="1">
    <location>
        <begin position="1672"/>
        <end position="1681"/>
    </location>
</feature>
<feature type="compositionally biased region" description="Polar residues" evidence="1">
    <location>
        <begin position="794"/>
        <end position="821"/>
    </location>
</feature>
<feature type="compositionally biased region" description="Basic and acidic residues" evidence="1">
    <location>
        <begin position="2480"/>
        <end position="2494"/>
    </location>
</feature>
<feature type="compositionally biased region" description="Low complexity" evidence="1">
    <location>
        <begin position="2289"/>
        <end position="2307"/>
    </location>
</feature>
<feature type="compositionally biased region" description="Basic and acidic residues" evidence="1">
    <location>
        <begin position="321"/>
        <end position="345"/>
    </location>
</feature>
<feature type="compositionally biased region" description="Basic and acidic residues" evidence="1">
    <location>
        <begin position="366"/>
        <end position="391"/>
    </location>
</feature>
<feature type="compositionally biased region" description="Basic and acidic residues" evidence="1">
    <location>
        <begin position="1254"/>
        <end position="1266"/>
    </location>
</feature>
<feature type="compositionally biased region" description="Basic and acidic residues" evidence="1">
    <location>
        <begin position="2082"/>
        <end position="2098"/>
    </location>
</feature>
<feature type="compositionally biased region" description="Basic and acidic residues" evidence="1">
    <location>
        <begin position="238"/>
        <end position="249"/>
    </location>
</feature>
<feature type="compositionally biased region" description="Low complexity" evidence="1">
    <location>
        <begin position="1511"/>
        <end position="1521"/>
    </location>
</feature>
<feature type="compositionally biased region" description="Acidic residues" evidence="1">
    <location>
        <begin position="346"/>
        <end position="365"/>
    </location>
</feature>
<feature type="compositionally biased region" description="Acidic residues" evidence="1">
    <location>
        <begin position="271"/>
        <end position="295"/>
    </location>
</feature>
<feature type="compositionally biased region" description="Basic residues" evidence="1">
    <location>
        <begin position="2146"/>
        <end position="2156"/>
    </location>
</feature>
<feature type="region of interest" description="Disordered" evidence="1">
    <location>
        <begin position="1538"/>
        <end position="1566"/>
    </location>
</feature>
<feature type="compositionally biased region" description="Gly residues" evidence="1">
    <location>
        <begin position="223"/>
        <end position="237"/>
    </location>
</feature>
<evidence type="ECO:0000256" key="1">
    <source>
        <dbReference type="SAM" id="MobiDB-lite"/>
    </source>
</evidence>
<feature type="region of interest" description="Disordered" evidence="1">
    <location>
        <begin position="2146"/>
        <end position="2317"/>
    </location>
</feature>
<feature type="region of interest" description="Disordered" evidence="1">
    <location>
        <begin position="1738"/>
        <end position="1788"/>
    </location>
</feature>
<feature type="compositionally biased region" description="Low complexity" evidence="1">
    <location>
        <begin position="1232"/>
        <end position="1242"/>
    </location>
</feature>
<feature type="region of interest" description="Disordered" evidence="1">
    <location>
        <begin position="90"/>
        <end position="126"/>
    </location>
</feature>
<feature type="region of interest" description="Disordered" evidence="1">
    <location>
        <begin position="1620"/>
        <end position="1655"/>
    </location>
</feature>
<feature type="compositionally biased region" description="Low complexity" evidence="1">
    <location>
        <begin position="1335"/>
        <end position="1345"/>
    </location>
</feature>
<dbReference type="VEuPathDB" id="CryptoDB:Cvel_7396"/>
<feature type="region of interest" description="Disordered" evidence="1">
    <location>
        <begin position="619"/>
        <end position="639"/>
    </location>
</feature>
<feature type="compositionally biased region" description="Polar residues" evidence="1">
    <location>
        <begin position="2245"/>
        <end position="2257"/>
    </location>
</feature>
<accession>A0A0G4HLT2</accession>
<reference evidence="2" key="1">
    <citation type="submission" date="2014-11" db="EMBL/GenBank/DDBJ databases">
        <authorList>
            <person name="Otto D Thomas"/>
            <person name="Naeem Raeece"/>
        </authorList>
    </citation>
    <scope>NUCLEOTIDE SEQUENCE</scope>
</reference>
<feature type="compositionally biased region" description="Basic and acidic residues" evidence="1">
    <location>
        <begin position="1112"/>
        <end position="1130"/>
    </location>
</feature>
<feature type="region of interest" description="Disordered" evidence="1">
    <location>
        <begin position="1825"/>
        <end position="2129"/>
    </location>
</feature>
<feature type="compositionally biased region" description="Pro residues" evidence="1">
    <location>
        <begin position="2510"/>
        <end position="2520"/>
    </location>
</feature>
<feature type="region of interest" description="Disordered" evidence="1">
    <location>
        <begin position="2480"/>
        <end position="2520"/>
    </location>
</feature>
<feature type="region of interest" description="Disordered" evidence="1">
    <location>
        <begin position="918"/>
        <end position="1398"/>
    </location>
</feature>
<feature type="region of interest" description="Disordered" evidence="1">
    <location>
        <begin position="2624"/>
        <end position="2650"/>
    </location>
</feature>
<proteinExistence type="predicted"/>
<organism evidence="2">
    <name type="scientific">Chromera velia CCMP2878</name>
    <dbReference type="NCBI Taxonomy" id="1169474"/>
    <lineage>
        <taxon>Eukaryota</taxon>
        <taxon>Sar</taxon>
        <taxon>Alveolata</taxon>
        <taxon>Colpodellida</taxon>
        <taxon>Chromeraceae</taxon>
        <taxon>Chromera</taxon>
    </lineage>
</organism>
<feature type="region of interest" description="Disordered" evidence="1">
    <location>
        <begin position="199"/>
        <end position="391"/>
    </location>
</feature>
<feature type="compositionally biased region" description="Acidic residues" evidence="1">
    <location>
        <begin position="2103"/>
        <end position="2119"/>
    </location>
</feature>
<feature type="compositionally biased region" description="Basic and acidic residues" evidence="1">
    <location>
        <begin position="1541"/>
        <end position="1566"/>
    </location>
</feature>
<feature type="compositionally biased region" description="Basic and acidic residues" evidence="1">
    <location>
        <begin position="1319"/>
        <end position="1334"/>
    </location>
</feature>
<feature type="compositionally biased region" description="Low complexity" evidence="1">
    <location>
        <begin position="1746"/>
        <end position="1759"/>
    </location>
</feature>
<evidence type="ECO:0000313" key="2">
    <source>
        <dbReference type="EMBL" id="CEM45088.1"/>
    </source>
</evidence>
<feature type="compositionally biased region" description="Low complexity" evidence="1">
    <location>
        <begin position="296"/>
        <end position="311"/>
    </location>
</feature>
<feature type="compositionally biased region" description="Basic residues" evidence="1">
    <location>
        <begin position="1355"/>
        <end position="1365"/>
    </location>
</feature>
<gene>
    <name evidence="2" type="ORF">Cvel_7396</name>
</gene>
<feature type="compositionally biased region" description="Basic and acidic residues" evidence="1">
    <location>
        <begin position="1975"/>
        <end position="1985"/>
    </location>
</feature>
<feature type="compositionally biased region" description="Low complexity" evidence="1">
    <location>
        <begin position="2204"/>
        <end position="2217"/>
    </location>
</feature>
<feature type="compositionally biased region" description="Basic and acidic residues" evidence="1">
    <location>
        <begin position="471"/>
        <end position="491"/>
    </location>
</feature>
<feature type="compositionally biased region" description="Basic and acidic residues" evidence="1">
    <location>
        <begin position="1140"/>
        <end position="1171"/>
    </location>
</feature>
<feature type="region of interest" description="Disordered" evidence="1">
    <location>
        <begin position="1670"/>
        <end position="1713"/>
    </location>
</feature>
<feature type="compositionally biased region" description="Basic residues" evidence="1">
    <location>
        <begin position="998"/>
        <end position="1015"/>
    </location>
</feature>
<feature type="compositionally biased region" description="Basic and acidic residues" evidence="1">
    <location>
        <begin position="1283"/>
        <end position="1300"/>
    </location>
</feature>
<feature type="compositionally biased region" description="Polar residues" evidence="1">
    <location>
        <begin position="34"/>
        <end position="43"/>
    </location>
</feature>
<feature type="compositionally biased region" description="Basic and acidic residues" evidence="1">
    <location>
        <begin position="2584"/>
        <end position="2596"/>
    </location>
</feature>
<feature type="compositionally biased region" description="Basic and acidic residues" evidence="1">
    <location>
        <begin position="1849"/>
        <end position="1861"/>
    </location>
</feature>
<feature type="compositionally biased region" description="Polar residues" evidence="1">
    <location>
        <begin position="1307"/>
        <end position="1318"/>
    </location>
</feature>